<dbReference type="PANTHER" id="PTHR45949:SF2">
    <property type="entry name" value="SORTING NEXIN-4"/>
    <property type="match status" value="1"/>
</dbReference>
<dbReference type="InterPro" id="IPR015404">
    <property type="entry name" value="Vps5_C"/>
</dbReference>
<evidence type="ECO:0000256" key="7">
    <source>
        <dbReference type="ARBA" id="ARBA00023136"/>
    </source>
</evidence>
<dbReference type="PROSITE" id="PS50195">
    <property type="entry name" value="PX"/>
    <property type="match status" value="1"/>
</dbReference>
<feature type="compositionally biased region" description="Polar residues" evidence="11">
    <location>
        <begin position="66"/>
        <end position="91"/>
    </location>
</feature>
<dbReference type="GO" id="GO:0032456">
    <property type="term" value="P:endocytic recycling"/>
    <property type="evidence" value="ECO:0007669"/>
    <property type="project" value="TreeGrafter"/>
</dbReference>
<dbReference type="SMART" id="SM00312">
    <property type="entry name" value="PX"/>
    <property type="match status" value="1"/>
</dbReference>
<dbReference type="GO" id="GO:0000407">
    <property type="term" value="C:phagophore assembly site"/>
    <property type="evidence" value="ECO:0007669"/>
    <property type="project" value="TreeGrafter"/>
</dbReference>
<evidence type="ECO:0000256" key="1">
    <source>
        <dbReference type="ARBA" id="ARBA00004184"/>
    </source>
</evidence>
<gene>
    <name evidence="13" type="ORF">BCV72DRAFT_303862</name>
</gene>
<dbReference type="EMBL" id="KV921891">
    <property type="protein sequence ID" value="ORE08208.1"/>
    <property type="molecule type" value="Genomic_DNA"/>
</dbReference>
<dbReference type="Gene3D" id="3.30.1520.10">
    <property type="entry name" value="Phox-like domain"/>
    <property type="match status" value="1"/>
</dbReference>
<feature type="coiled-coil region" evidence="10">
    <location>
        <begin position="263"/>
        <end position="290"/>
    </location>
</feature>
<reference evidence="13" key="1">
    <citation type="journal article" date="2016" name="Proc. Natl. Acad. Sci. U.S.A.">
        <title>Lipid metabolic changes in an early divergent fungus govern the establishment of a mutualistic symbiosis with endobacteria.</title>
        <authorList>
            <person name="Lastovetsky O.A."/>
            <person name="Gaspar M.L."/>
            <person name="Mondo S.J."/>
            <person name="LaButti K.M."/>
            <person name="Sandor L."/>
            <person name="Grigoriev I.V."/>
            <person name="Henry S.A."/>
            <person name="Pawlowska T.E."/>
        </authorList>
    </citation>
    <scope>NUCLEOTIDE SEQUENCE [LARGE SCALE GENOMIC DNA]</scope>
    <source>
        <strain evidence="13">ATCC 52814</strain>
    </source>
</reference>
<dbReference type="InterPro" id="IPR027267">
    <property type="entry name" value="AH/BAR_dom_sf"/>
</dbReference>
<evidence type="ECO:0000256" key="10">
    <source>
        <dbReference type="SAM" id="Coils"/>
    </source>
</evidence>
<keyword evidence="6" id="KW-0446">Lipid-binding</keyword>
<evidence type="ECO:0000256" key="11">
    <source>
        <dbReference type="SAM" id="MobiDB-lite"/>
    </source>
</evidence>
<organism evidence="13">
    <name type="scientific">Rhizopus microsporus var. microsporus</name>
    <dbReference type="NCBI Taxonomy" id="86635"/>
    <lineage>
        <taxon>Eukaryota</taxon>
        <taxon>Fungi</taxon>
        <taxon>Fungi incertae sedis</taxon>
        <taxon>Mucoromycota</taxon>
        <taxon>Mucoromycotina</taxon>
        <taxon>Mucoromycetes</taxon>
        <taxon>Mucorales</taxon>
        <taxon>Mucorineae</taxon>
        <taxon>Rhizopodaceae</taxon>
        <taxon>Rhizopus</taxon>
    </lineage>
</organism>
<feature type="compositionally biased region" description="Polar residues" evidence="11">
    <location>
        <begin position="42"/>
        <end position="59"/>
    </location>
</feature>
<dbReference type="VEuPathDB" id="FungiDB:BCV72DRAFT_303862"/>
<feature type="coiled-coil region" evidence="10">
    <location>
        <begin position="415"/>
        <end position="449"/>
    </location>
</feature>
<dbReference type="InterPro" id="IPR036871">
    <property type="entry name" value="PX_dom_sf"/>
</dbReference>
<evidence type="ECO:0000256" key="9">
    <source>
        <dbReference type="ARBA" id="ARBA00041273"/>
    </source>
</evidence>
<dbReference type="Gene3D" id="1.20.1270.60">
    <property type="entry name" value="Arfaptin homology (AH) domain/BAR domain"/>
    <property type="match status" value="1"/>
</dbReference>
<dbReference type="GO" id="GO:0034727">
    <property type="term" value="P:piecemeal microautophagy of the nucleus"/>
    <property type="evidence" value="ECO:0007669"/>
    <property type="project" value="TreeGrafter"/>
</dbReference>
<evidence type="ECO:0000313" key="13">
    <source>
        <dbReference type="EMBL" id="ORE08208.1"/>
    </source>
</evidence>
<feature type="region of interest" description="Disordered" evidence="11">
    <location>
        <begin position="33"/>
        <end position="91"/>
    </location>
</feature>
<dbReference type="Pfam" id="PF09325">
    <property type="entry name" value="Vps5"/>
    <property type="match status" value="1"/>
</dbReference>
<proteinExistence type="inferred from homology"/>
<comment type="similarity">
    <text evidence="3">Belongs to the sorting nexin family.</text>
</comment>
<keyword evidence="5" id="KW-0963">Cytoplasm</keyword>
<dbReference type="GO" id="GO:0000422">
    <property type="term" value="P:autophagy of mitochondrion"/>
    <property type="evidence" value="ECO:0007669"/>
    <property type="project" value="TreeGrafter"/>
</dbReference>
<evidence type="ECO:0000259" key="12">
    <source>
        <dbReference type="PROSITE" id="PS50195"/>
    </source>
</evidence>
<evidence type="ECO:0000256" key="2">
    <source>
        <dbReference type="ARBA" id="ARBA00004496"/>
    </source>
</evidence>
<dbReference type="Proteomes" id="UP000242414">
    <property type="component" value="Unassembled WGS sequence"/>
</dbReference>
<keyword evidence="10" id="KW-0175">Coiled coil</keyword>
<dbReference type="PANTHER" id="PTHR45949">
    <property type="entry name" value="SORTING NEXIN-4"/>
    <property type="match status" value="1"/>
</dbReference>
<dbReference type="SUPFAM" id="SSF64268">
    <property type="entry name" value="PX domain"/>
    <property type="match status" value="1"/>
</dbReference>
<evidence type="ECO:0000256" key="6">
    <source>
        <dbReference type="ARBA" id="ARBA00023121"/>
    </source>
</evidence>
<protein>
    <recommendedName>
        <fullName evidence="8">Sorting nexin-4</fullName>
    </recommendedName>
    <alternativeName>
        <fullName evidence="9">Autophagy-related protein 24</fullName>
    </alternativeName>
</protein>
<feature type="domain" description="PX" evidence="12">
    <location>
        <begin position="98"/>
        <end position="225"/>
    </location>
</feature>
<sequence length="508" mass="58822">MSDDFENIVQWDVHTDTITPQLEVKDPLSQFSEETLLPPSSPHNDTSNINVTLTESPTSPHFPKSPLTSHSKAQLPNNNQNGHTFMHNQSDNMPELSTMTIIIDDPKKHQDPTAGTYVTYLITTTTTLETFRNSGQPCSVRRRFQDFVWLHNTLTMEYPACIVPPLPDKHRLAGQLEYIKGDRFSFEFITKRKLSLQWFMNRISRHPILQCSQSTRLFLESNDFRNDKRAQSTYVPPTTSLINSIGDTLVNAFVKLKKPDEKFEEMKDIVNRLEDNLNTIERLYLRINKRQRGKDYTSFANSVQGLSALETNIRNSLHQFAETCKAYSKVMKEMSEKEELLFLNEIHELIAYCHAAKDVLKARDQKQLDFEELSRYLDQAVLEKERTLHPRFSDRGNITEYVADKINEVRGISMQQAKREKLARLERKIDELQNEVLRTSDESAEFSSQVVEEFSLFQKTKLLELKQGLLAYADCHIDFFQKGMDIWERILPVLESIDSEKGDGEVTM</sequence>
<dbReference type="SUPFAM" id="SSF103657">
    <property type="entry name" value="BAR/IMD domain-like"/>
    <property type="match status" value="1"/>
</dbReference>
<dbReference type="AlphaFoldDB" id="A0A1X0R8H8"/>
<dbReference type="Pfam" id="PF00787">
    <property type="entry name" value="PX"/>
    <property type="match status" value="1"/>
</dbReference>
<dbReference type="GO" id="GO:0035091">
    <property type="term" value="F:phosphatidylinositol binding"/>
    <property type="evidence" value="ECO:0007669"/>
    <property type="project" value="InterPro"/>
</dbReference>
<dbReference type="InterPro" id="IPR001683">
    <property type="entry name" value="PX_dom"/>
</dbReference>
<dbReference type="GO" id="GO:0061709">
    <property type="term" value="P:reticulophagy"/>
    <property type="evidence" value="ECO:0007669"/>
    <property type="project" value="TreeGrafter"/>
</dbReference>
<dbReference type="GO" id="GO:0015031">
    <property type="term" value="P:protein transport"/>
    <property type="evidence" value="ECO:0007669"/>
    <property type="project" value="TreeGrafter"/>
</dbReference>
<comment type="subcellular location">
    <subcellularLocation>
        <location evidence="2">Cytoplasm</location>
    </subcellularLocation>
    <subcellularLocation>
        <location evidence="1">Endomembrane system</location>
        <topology evidence="1">Peripheral membrane protein</topology>
    </subcellularLocation>
</comment>
<evidence type="ECO:0000256" key="4">
    <source>
        <dbReference type="ARBA" id="ARBA00022448"/>
    </source>
</evidence>
<dbReference type="GO" id="GO:0005769">
    <property type="term" value="C:early endosome"/>
    <property type="evidence" value="ECO:0007669"/>
    <property type="project" value="TreeGrafter"/>
</dbReference>
<evidence type="ECO:0000256" key="8">
    <source>
        <dbReference type="ARBA" id="ARBA00040748"/>
    </source>
</evidence>
<name>A0A1X0R8H8_RHIZD</name>
<keyword evidence="7" id="KW-0472">Membrane</keyword>
<evidence type="ECO:0000256" key="5">
    <source>
        <dbReference type="ARBA" id="ARBA00022490"/>
    </source>
</evidence>
<accession>A0A1X0R8H8</accession>
<dbReference type="OrthoDB" id="205639at2759"/>
<evidence type="ECO:0000256" key="3">
    <source>
        <dbReference type="ARBA" id="ARBA00010883"/>
    </source>
</evidence>
<keyword evidence="4" id="KW-0813">Transport</keyword>